<dbReference type="AlphaFoldDB" id="A0A8T2QF76"/>
<dbReference type="PANTHER" id="PTHR35319">
    <property type="match status" value="1"/>
</dbReference>
<dbReference type="Pfam" id="PF10674">
    <property type="entry name" value="Ycf54"/>
    <property type="match status" value="1"/>
</dbReference>
<reference evidence="2" key="1">
    <citation type="submission" date="2021-08" db="EMBL/GenBank/DDBJ databases">
        <title>WGS assembly of Ceratopteris richardii.</title>
        <authorList>
            <person name="Marchant D.B."/>
            <person name="Chen G."/>
            <person name="Jenkins J."/>
            <person name="Shu S."/>
            <person name="Leebens-Mack J."/>
            <person name="Grimwood J."/>
            <person name="Schmutz J."/>
            <person name="Soltis P."/>
            <person name="Soltis D."/>
            <person name="Chen Z.-H."/>
        </authorList>
    </citation>
    <scope>NUCLEOTIDE SEQUENCE</scope>
    <source>
        <strain evidence="2">Whitten #5841</strain>
        <tissue evidence="2">Leaf</tissue>
    </source>
</reference>
<organism evidence="2 3">
    <name type="scientific">Ceratopteris richardii</name>
    <name type="common">Triangle waterfern</name>
    <dbReference type="NCBI Taxonomy" id="49495"/>
    <lineage>
        <taxon>Eukaryota</taxon>
        <taxon>Viridiplantae</taxon>
        <taxon>Streptophyta</taxon>
        <taxon>Embryophyta</taxon>
        <taxon>Tracheophyta</taxon>
        <taxon>Polypodiopsida</taxon>
        <taxon>Polypodiidae</taxon>
        <taxon>Polypodiales</taxon>
        <taxon>Pteridineae</taxon>
        <taxon>Pteridaceae</taxon>
        <taxon>Parkerioideae</taxon>
        <taxon>Ceratopteris</taxon>
    </lineage>
</organism>
<dbReference type="Proteomes" id="UP000825935">
    <property type="component" value="Chromosome 35"/>
</dbReference>
<comment type="similarity">
    <text evidence="1">Belongs to the ycf54 family.</text>
</comment>
<dbReference type="InterPro" id="IPR019616">
    <property type="entry name" value="Ycf54"/>
</dbReference>
<accession>A0A8T2QF76</accession>
<dbReference type="OrthoDB" id="5200at2759"/>
<evidence type="ECO:0000256" key="1">
    <source>
        <dbReference type="ARBA" id="ARBA00043978"/>
    </source>
</evidence>
<proteinExistence type="inferred from homology"/>
<comment type="caution">
    <text evidence="2">The sequence shown here is derived from an EMBL/GenBank/DDBJ whole genome shotgun (WGS) entry which is preliminary data.</text>
</comment>
<name>A0A8T2QF76_CERRI</name>
<keyword evidence="3" id="KW-1185">Reference proteome</keyword>
<evidence type="ECO:0000313" key="3">
    <source>
        <dbReference type="Proteomes" id="UP000825935"/>
    </source>
</evidence>
<protein>
    <submittedName>
        <fullName evidence="2">Uncharacterized protein</fullName>
    </submittedName>
</protein>
<evidence type="ECO:0000313" key="2">
    <source>
        <dbReference type="EMBL" id="KAH7282366.1"/>
    </source>
</evidence>
<dbReference type="Gene3D" id="3.30.70.1860">
    <property type="entry name" value="Uncharacterised protein family Ycf54"/>
    <property type="match status" value="1"/>
</dbReference>
<dbReference type="EMBL" id="CM035440">
    <property type="protein sequence ID" value="KAH7282366.1"/>
    <property type="molecule type" value="Genomic_DNA"/>
</dbReference>
<dbReference type="PANTHER" id="PTHR35319:SF2">
    <property type="entry name" value="YCF54"/>
    <property type="match status" value="1"/>
</dbReference>
<gene>
    <name evidence="2" type="ORF">KP509_35G026800</name>
</gene>
<dbReference type="InterPro" id="IPR038409">
    <property type="entry name" value="Ycf54-like_sf"/>
</dbReference>
<dbReference type="OMA" id="EFGWWES"/>
<sequence>MASTSSAAGHSVALQIHSQVHEGFTPKVYQHVALRAFSHKCEALSIHTCPANFRRRSQAVAATTQEATKEVSVATLKKFHFVVANAKFMLDEEEHLQELMRERLRLFGDRKKEQDFWLVIEPQFLERFPEITKRLGRPAVALVSTDELWIRFMRLRLDRVLKGEFEAESLAQALPSNPTELSFEKPPVWTAPYPKYEGSWWAPFLPPLEG</sequence>